<dbReference type="Gene3D" id="3.50.50.60">
    <property type="entry name" value="FAD/NAD(P)-binding domain"/>
    <property type="match status" value="1"/>
</dbReference>
<reference evidence="1" key="1">
    <citation type="submission" date="2018-08" db="EMBL/GenBank/DDBJ databases">
        <title>Murine metabolic-syndrome-specific gut microbial biobank.</title>
        <authorList>
            <person name="Liu C."/>
        </authorList>
    </citation>
    <scope>NUCLEOTIDE SEQUENCE [LARGE SCALE GENOMIC DNA]</scope>
    <source>
        <strain evidence="1">Z82</strain>
    </source>
</reference>
<name>A0A7C9NC07_9BACT</name>
<protein>
    <recommendedName>
        <fullName evidence="2">FAD/NAD(P)-binding domain-containing protein</fullName>
    </recommendedName>
</protein>
<proteinExistence type="predicted"/>
<evidence type="ECO:0008006" key="2">
    <source>
        <dbReference type="Google" id="ProtNLM"/>
    </source>
</evidence>
<dbReference type="Gene3D" id="3.40.50.720">
    <property type="entry name" value="NAD(P)-binding Rossmann-like Domain"/>
    <property type="match status" value="1"/>
</dbReference>
<accession>A0A7C9NC07</accession>
<dbReference type="SUPFAM" id="SSF51905">
    <property type="entry name" value="FAD/NAD(P)-binding domain"/>
    <property type="match status" value="1"/>
</dbReference>
<comment type="caution">
    <text evidence="1">The sequence shown here is derived from an EMBL/GenBank/DDBJ whole genome shotgun (WGS) entry which is preliminary data.</text>
</comment>
<evidence type="ECO:0000313" key="1">
    <source>
        <dbReference type="EMBL" id="NBI35283.1"/>
    </source>
</evidence>
<gene>
    <name evidence="1" type="ORF">D1639_09650</name>
</gene>
<sequence>MVAEDDEVNLGKGQSDKIKMFTVPALYARDVRVFPNALVKSGGEGTVVVCNEAGVDVELPCDCIVNAADMVVNLELRDALANEGFDLYAVGDCADPWDIQSAITAANLAARHC</sequence>
<organism evidence="1">
    <name type="scientific">Muribaculaceae bacterium Z82</name>
    <dbReference type="NCBI Taxonomy" id="2304548"/>
    <lineage>
        <taxon>Bacteria</taxon>
        <taxon>Pseudomonadati</taxon>
        <taxon>Bacteroidota</taxon>
        <taxon>Bacteroidia</taxon>
        <taxon>Bacteroidales</taxon>
        <taxon>Muribaculaceae</taxon>
    </lineage>
</organism>
<dbReference type="EMBL" id="QWKH01000096">
    <property type="protein sequence ID" value="NBI35283.1"/>
    <property type="molecule type" value="Genomic_DNA"/>
</dbReference>
<dbReference type="InterPro" id="IPR036188">
    <property type="entry name" value="FAD/NAD-bd_sf"/>
</dbReference>
<dbReference type="AlphaFoldDB" id="A0A7C9NC07"/>